<dbReference type="InterPro" id="IPR013656">
    <property type="entry name" value="PAS_4"/>
</dbReference>
<dbReference type="Gene3D" id="3.30.450.20">
    <property type="entry name" value="PAS domain"/>
    <property type="match status" value="1"/>
</dbReference>
<name>A0A4P8IXC2_9BURK</name>
<dbReference type="EMBL" id="CP040078">
    <property type="protein sequence ID" value="QCP52153.1"/>
    <property type="molecule type" value="Genomic_DNA"/>
</dbReference>
<dbReference type="GO" id="GO:0006355">
    <property type="term" value="P:regulation of DNA-templated transcription"/>
    <property type="evidence" value="ECO:0007669"/>
    <property type="project" value="InterPro"/>
</dbReference>
<evidence type="ECO:0000256" key="4">
    <source>
        <dbReference type="ARBA" id="ARBA00029500"/>
    </source>
</evidence>
<dbReference type="CDD" id="cd00130">
    <property type="entry name" value="PAS"/>
    <property type="match status" value="1"/>
</dbReference>
<dbReference type="Pfam" id="PF18024">
    <property type="entry name" value="HTH_50"/>
    <property type="match status" value="1"/>
</dbReference>
<keyword evidence="1" id="KW-0547">Nucleotide-binding</keyword>
<dbReference type="AlphaFoldDB" id="A0A4P8IXC2"/>
<proteinExistence type="predicted"/>
<dbReference type="NCBIfam" id="TIGR00229">
    <property type="entry name" value="sensory_box"/>
    <property type="match status" value="1"/>
</dbReference>
<dbReference type="InterPro" id="IPR002078">
    <property type="entry name" value="Sigma_54_int"/>
</dbReference>
<dbReference type="InterPro" id="IPR027417">
    <property type="entry name" value="P-loop_NTPase"/>
</dbReference>
<dbReference type="Pfam" id="PF08448">
    <property type="entry name" value="PAS_4"/>
    <property type="match status" value="1"/>
</dbReference>
<dbReference type="SUPFAM" id="SSF55785">
    <property type="entry name" value="PYP-like sensor domain (PAS domain)"/>
    <property type="match status" value="1"/>
</dbReference>
<dbReference type="SUPFAM" id="SSF52540">
    <property type="entry name" value="P-loop containing nucleoside triphosphate hydrolases"/>
    <property type="match status" value="1"/>
</dbReference>
<dbReference type="Proteomes" id="UP000298656">
    <property type="component" value="Chromosome 2"/>
</dbReference>
<dbReference type="InterPro" id="IPR058031">
    <property type="entry name" value="AAA_lid_NorR"/>
</dbReference>
<keyword evidence="8" id="KW-1185">Reference proteome</keyword>
<dbReference type="CDD" id="cd00009">
    <property type="entry name" value="AAA"/>
    <property type="match status" value="1"/>
</dbReference>
<dbReference type="KEGG" id="tvl:FAZ95_23480"/>
<dbReference type="SMART" id="SM00382">
    <property type="entry name" value="AAA"/>
    <property type="match status" value="1"/>
</dbReference>
<keyword evidence="5" id="KW-0175">Coiled coil</keyword>
<feature type="coiled-coil region" evidence="5">
    <location>
        <begin position="219"/>
        <end position="246"/>
    </location>
</feature>
<dbReference type="InterPro" id="IPR009057">
    <property type="entry name" value="Homeodomain-like_sf"/>
</dbReference>
<dbReference type="InterPro" id="IPR003593">
    <property type="entry name" value="AAA+_ATPase"/>
</dbReference>
<feature type="domain" description="Sigma-54 factor interaction" evidence="6">
    <location>
        <begin position="253"/>
        <end position="482"/>
    </location>
</feature>
<dbReference type="InterPro" id="IPR030828">
    <property type="entry name" value="HTH_TyrR"/>
</dbReference>
<dbReference type="InterPro" id="IPR000014">
    <property type="entry name" value="PAS"/>
</dbReference>
<dbReference type="OrthoDB" id="9761705at2"/>
<dbReference type="PANTHER" id="PTHR32071:SF57">
    <property type="entry name" value="C4-DICARBOXYLATE TRANSPORT TRANSCRIPTIONAL REGULATORY PROTEIN DCTD"/>
    <property type="match status" value="1"/>
</dbReference>
<dbReference type="SUPFAM" id="SSF46689">
    <property type="entry name" value="Homeodomain-like"/>
    <property type="match status" value="1"/>
</dbReference>
<dbReference type="PANTHER" id="PTHR32071">
    <property type="entry name" value="TRANSCRIPTIONAL REGULATORY PROTEIN"/>
    <property type="match status" value="1"/>
</dbReference>
<protein>
    <recommendedName>
        <fullName evidence="4">HTH-type transcriptional regulatory protein TyrR</fullName>
    </recommendedName>
</protein>
<evidence type="ECO:0000313" key="7">
    <source>
        <dbReference type="EMBL" id="QCP52153.1"/>
    </source>
</evidence>
<dbReference type="PROSITE" id="PS50045">
    <property type="entry name" value="SIGMA54_INTERACT_4"/>
    <property type="match status" value="1"/>
</dbReference>
<reference evidence="7 8" key="1">
    <citation type="submission" date="2019-05" db="EMBL/GenBank/DDBJ databases">
        <title>Burkholderia sp. DHOD12, isolated from subtropical forest soil.</title>
        <authorList>
            <person name="Gao Z.-H."/>
            <person name="Qiu L.-H."/>
        </authorList>
    </citation>
    <scope>NUCLEOTIDE SEQUENCE [LARGE SCALE GENOMIC DNA]</scope>
    <source>
        <strain evidence="7 8">DHOD12</strain>
    </source>
</reference>
<evidence type="ECO:0000256" key="5">
    <source>
        <dbReference type="SAM" id="Coils"/>
    </source>
</evidence>
<dbReference type="InterPro" id="IPR035965">
    <property type="entry name" value="PAS-like_dom_sf"/>
</dbReference>
<dbReference type="FunFam" id="3.40.50.300:FF:000006">
    <property type="entry name" value="DNA-binding transcriptional regulator NtrC"/>
    <property type="match status" value="1"/>
</dbReference>
<keyword evidence="2" id="KW-0058">Aromatic hydrocarbons catabolism</keyword>
<evidence type="ECO:0000256" key="2">
    <source>
        <dbReference type="ARBA" id="ARBA00022797"/>
    </source>
</evidence>
<dbReference type="Gene3D" id="1.10.10.60">
    <property type="entry name" value="Homeodomain-like"/>
    <property type="match status" value="1"/>
</dbReference>
<dbReference type="GO" id="GO:0003677">
    <property type="term" value="F:DNA binding"/>
    <property type="evidence" value="ECO:0007669"/>
    <property type="project" value="UniProtKB-KW"/>
</dbReference>
<dbReference type="Gene3D" id="3.40.50.300">
    <property type="entry name" value="P-loop containing nucleotide triphosphate hydrolases"/>
    <property type="match status" value="1"/>
</dbReference>
<dbReference type="Pfam" id="PF25601">
    <property type="entry name" value="AAA_lid_14"/>
    <property type="match status" value="1"/>
</dbReference>
<evidence type="ECO:0000256" key="3">
    <source>
        <dbReference type="ARBA" id="ARBA00022840"/>
    </source>
</evidence>
<dbReference type="Gene3D" id="1.10.8.60">
    <property type="match status" value="1"/>
</dbReference>
<organism evidence="7 8">
    <name type="scientific">Trinickia violacea</name>
    <dbReference type="NCBI Taxonomy" id="2571746"/>
    <lineage>
        <taxon>Bacteria</taxon>
        <taxon>Pseudomonadati</taxon>
        <taxon>Pseudomonadota</taxon>
        <taxon>Betaproteobacteria</taxon>
        <taxon>Burkholderiales</taxon>
        <taxon>Burkholderiaceae</taxon>
        <taxon>Trinickia</taxon>
    </lineage>
</organism>
<evidence type="ECO:0000256" key="1">
    <source>
        <dbReference type="ARBA" id="ARBA00022741"/>
    </source>
</evidence>
<dbReference type="RefSeq" id="WP_137334926.1">
    <property type="nucleotide sequence ID" value="NZ_CP040078.1"/>
</dbReference>
<dbReference type="GO" id="GO:0005524">
    <property type="term" value="F:ATP binding"/>
    <property type="evidence" value="ECO:0007669"/>
    <property type="project" value="UniProtKB-KW"/>
</dbReference>
<sequence length="554" mass="61468">MNQNNLLETLDELPVGIVLLNGTDIEWQNAVIRGGISRDDRHPEEIRAVFIELARTHASEPRSIPSTFFLGGENYFPGVHSSPEATVMLLMPEHDCATLFPELARLRQLCFDLEEIFRHSFDGIFVADGSGVTLMVNEGCERNYDLKAADMIGRHVSEFEQKGLIRPVIAQQVARTGQRISTTQRTHTGKTIMVTGIPLFDAVGKVRKVVINSRDTTELLQLQDALAQAKADLQRVDAEIEALRLQNLKVDGLVLHSEPMQRIASLAARVAKVDATVLITGHSGVGKDVIARLIHRESPRANGPLIKINCGALPRDLLESELFGYEPGAFTGAQKQGKSGLIELAHRGTLFLDEIGDLPLDLQVKLLQVLQDRVIVRLGGTQPISVDVRVIAATNRDLKSMVAERAFRDDLFYRLNVVPIAVPPLAARKDDIAPLVLQFASEFNARYGLTRTFSEQAIALMLAHDWLGNVRELRNVVERAIVTSEGDLIGPEFLDGVLPGELLDEEPSTFRQRVERFERRLIEDAMRKHGNTREVARALGLSQSSVVRKLRLGK</sequence>
<evidence type="ECO:0000259" key="6">
    <source>
        <dbReference type="PROSITE" id="PS50045"/>
    </source>
</evidence>
<accession>A0A4P8IXC2</accession>
<evidence type="ECO:0000313" key="8">
    <source>
        <dbReference type="Proteomes" id="UP000298656"/>
    </source>
</evidence>
<gene>
    <name evidence="7" type="ORF">FAZ95_23480</name>
</gene>
<keyword evidence="3" id="KW-0067">ATP-binding</keyword>
<dbReference type="Pfam" id="PF00158">
    <property type="entry name" value="Sigma54_activat"/>
    <property type="match status" value="1"/>
</dbReference>